<gene>
    <name evidence="1" type="ORF">SVIM_LOCUS8160</name>
</gene>
<reference evidence="1" key="1">
    <citation type="submission" date="2019-03" db="EMBL/GenBank/DDBJ databases">
        <authorList>
            <person name="Mank J."/>
            <person name="Almeida P."/>
        </authorList>
    </citation>
    <scope>NUCLEOTIDE SEQUENCE</scope>
    <source>
        <strain evidence="1">78183</strain>
    </source>
</reference>
<accession>A0A6N2JYA0</accession>
<dbReference type="EMBL" id="CAADRP010000001">
    <property type="protein sequence ID" value="VFU20781.1"/>
    <property type="molecule type" value="Genomic_DNA"/>
</dbReference>
<protein>
    <submittedName>
        <fullName evidence="1">Uncharacterized protein</fullName>
    </submittedName>
</protein>
<evidence type="ECO:0000313" key="1">
    <source>
        <dbReference type="EMBL" id="VFU20781.1"/>
    </source>
</evidence>
<dbReference type="AlphaFoldDB" id="A0A6N2JYA0"/>
<name>A0A6N2JYA0_SALVM</name>
<organism evidence="1">
    <name type="scientific">Salix viminalis</name>
    <name type="common">Common osier</name>
    <name type="synonym">Basket willow</name>
    <dbReference type="NCBI Taxonomy" id="40686"/>
    <lineage>
        <taxon>Eukaryota</taxon>
        <taxon>Viridiplantae</taxon>
        <taxon>Streptophyta</taxon>
        <taxon>Embryophyta</taxon>
        <taxon>Tracheophyta</taxon>
        <taxon>Spermatophyta</taxon>
        <taxon>Magnoliopsida</taxon>
        <taxon>eudicotyledons</taxon>
        <taxon>Gunneridae</taxon>
        <taxon>Pentapetalae</taxon>
        <taxon>rosids</taxon>
        <taxon>fabids</taxon>
        <taxon>Malpighiales</taxon>
        <taxon>Salicaceae</taxon>
        <taxon>Saliceae</taxon>
        <taxon>Salix</taxon>
    </lineage>
</organism>
<proteinExistence type="predicted"/>
<sequence length="162" mass="18206">MVMSDDDDDEIDDDVVKIATHHHCRRLTQFLLPRISGHVASLVPSMGGSYRVDKVSGLGAVKKMVMSDDDDDNAVIATHHSVLSRSSKWDMDDWGLGEEAGGGGSIEFERDAVISSDNVKEHLIKVKLKPGMDPYHPDNWNWREWNPVDDEDIRNCKSTLYL</sequence>